<dbReference type="EMBL" id="JADFUA010000009">
    <property type="protein sequence ID" value="MBE9610391.1"/>
    <property type="molecule type" value="Genomic_DNA"/>
</dbReference>
<dbReference type="Proteomes" id="UP000604481">
    <property type="component" value="Unassembled WGS sequence"/>
</dbReference>
<evidence type="ECO:0000256" key="1">
    <source>
        <dbReference type="ARBA" id="ARBA00004651"/>
    </source>
</evidence>
<dbReference type="InterPro" id="IPR029044">
    <property type="entry name" value="Nucleotide-diphossugar_trans"/>
</dbReference>
<proteinExistence type="inferred from homology"/>
<accession>A0A8J7K2E7</accession>
<evidence type="ECO:0000256" key="2">
    <source>
        <dbReference type="ARBA" id="ARBA00022475"/>
    </source>
</evidence>
<evidence type="ECO:0000256" key="5">
    <source>
        <dbReference type="ARBA" id="ARBA00022692"/>
    </source>
</evidence>
<dbReference type="GO" id="GO:0016757">
    <property type="term" value="F:glycosyltransferase activity"/>
    <property type="evidence" value="ECO:0007669"/>
    <property type="project" value="UniProtKB-KW"/>
</dbReference>
<evidence type="ECO:0000313" key="12">
    <source>
        <dbReference type="Proteomes" id="UP000604481"/>
    </source>
</evidence>
<dbReference type="PANTHER" id="PTHR48090:SF1">
    <property type="entry name" value="PROPHAGE BACTOPRENOL GLUCOSYL TRANSFERASE HOMOLOG"/>
    <property type="match status" value="1"/>
</dbReference>
<organism evidence="11 12">
    <name type="scientific">Chitinilyticum piscinae</name>
    <dbReference type="NCBI Taxonomy" id="2866724"/>
    <lineage>
        <taxon>Bacteria</taxon>
        <taxon>Pseudomonadati</taxon>
        <taxon>Pseudomonadota</taxon>
        <taxon>Betaproteobacteria</taxon>
        <taxon>Neisseriales</taxon>
        <taxon>Chitinibacteraceae</taxon>
        <taxon>Chitinilyticum</taxon>
    </lineage>
</organism>
<feature type="transmembrane region" description="Helical" evidence="9">
    <location>
        <begin position="232"/>
        <end position="253"/>
    </location>
</feature>
<evidence type="ECO:0000256" key="6">
    <source>
        <dbReference type="ARBA" id="ARBA00022989"/>
    </source>
</evidence>
<sequence>MKPLLSVVVPAYNEEAVLEVFHSRMSALFDELPDYRCEMIFVNDGSRDRTQTIIDDLCRRDVRVACVNLSRNFGKEIAMTAGFDHANGDAVIVIDADLQDPPELIHDFIREWKNGYDVVYAKRTHRDGETWLKKVTASAFYKVMDKVSGKVKIPRDTGDYRLMSRRSVDALLQLREQHRFMKGLFAWVGFPSKAIEYRRDPRAAGETKFNYWKLWNFALEGITSFTIAPLKIATYLGLLTAVLAFGNGLWIIGKTLIWGEAVRGYPTLLVTVLFLGGVQLFFIGVLGEYLGRIFGETKQRPLYFVQGYHQSAASRDGG</sequence>
<dbReference type="RefSeq" id="WP_194116938.1">
    <property type="nucleotide sequence ID" value="NZ_JADFUA010000009.1"/>
</dbReference>
<dbReference type="CDD" id="cd04187">
    <property type="entry name" value="DPM1_like_bac"/>
    <property type="match status" value="1"/>
</dbReference>
<keyword evidence="7 9" id="KW-0472">Membrane</keyword>
<keyword evidence="4" id="KW-0808">Transferase</keyword>
<comment type="subcellular location">
    <subcellularLocation>
        <location evidence="1">Cell membrane</location>
        <topology evidence="1">Multi-pass membrane protein</topology>
    </subcellularLocation>
</comment>
<evidence type="ECO:0000256" key="8">
    <source>
        <dbReference type="ARBA" id="ARBA00038152"/>
    </source>
</evidence>
<keyword evidence="12" id="KW-1185">Reference proteome</keyword>
<keyword evidence="2" id="KW-1003">Cell membrane</keyword>
<dbReference type="GO" id="GO:0005886">
    <property type="term" value="C:plasma membrane"/>
    <property type="evidence" value="ECO:0007669"/>
    <property type="project" value="UniProtKB-SubCell"/>
</dbReference>
<gene>
    <name evidence="11" type="ORF">INR99_13705</name>
</gene>
<dbReference type="Pfam" id="PF00535">
    <property type="entry name" value="Glycos_transf_2"/>
    <property type="match status" value="1"/>
</dbReference>
<feature type="domain" description="Glycosyltransferase 2-like" evidence="10">
    <location>
        <begin position="6"/>
        <end position="171"/>
    </location>
</feature>
<comment type="similarity">
    <text evidence="8">Belongs to the glycosyltransferase 2 family. GtrB subfamily.</text>
</comment>
<evidence type="ECO:0000256" key="9">
    <source>
        <dbReference type="SAM" id="Phobius"/>
    </source>
</evidence>
<comment type="caution">
    <text evidence="11">The sequence shown here is derived from an EMBL/GenBank/DDBJ whole genome shotgun (WGS) entry which is preliminary data.</text>
</comment>
<keyword evidence="6 9" id="KW-1133">Transmembrane helix</keyword>
<evidence type="ECO:0000313" key="11">
    <source>
        <dbReference type="EMBL" id="MBE9610391.1"/>
    </source>
</evidence>
<dbReference type="InterPro" id="IPR001173">
    <property type="entry name" value="Glyco_trans_2-like"/>
</dbReference>
<evidence type="ECO:0000256" key="3">
    <source>
        <dbReference type="ARBA" id="ARBA00022676"/>
    </source>
</evidence>
<evidence type="ECO:0000259" key="10">
    <source>
        <dbReference type="Pfam" id="PF00535"/>
    </source>
</evidence>
<keyword evidence="5 9" id="KW-0812">Transmembrane</keyword>
<keyword evidence="3" id="KW-0328">Glycosyltransferase</keyword>
<dbReference type="PANTHER" id="PTHR48090">
    <property type="entry name" value="UNDECAPRENYL-PHOSPHATE 4-DEOXY-4-FORMAMIDO-L-ARABINOSE TRANSFERASE-RELATED"/>
    <property type="match status" value="1"/>
</dbReference>
<dbReference type="SUPFAM" id="SSF53448">
    <property type="entry name" value="Nucleotide-diphospho-sugar transferases"/>
    <property type="match status" value="1"/>
</dbReference>
<name>A0A8J7K2E7_9NEIS</name>
<evidence type="ECO:0000256" key="4">
    <source>
        <dbReference type="ARBA" id="ARBA00022679"/>
    </source>
</evidence>
<dbReference type="FunFam" id="3.90.550.10:FF:000079">
    <property type="entry name" value="Probable glycosyl transferase"/>
    <property type="match status" value="1"/>
</dbReference>
<dbReference type="Gene3D" id="3.90.550.10">
    <property type="entry name" value="Spore Coat Polysaccharide Biosynthesis Protein SpsA, Chain A"/>
    <property type="match status" value="1"/>
</dbReference>
<dbReference type="AlphaFoldDB" id="A0A8J7K2E7"/>
<dbReference type="InterPro" id="IPR050256">
    <property type="entry name" value="Glycosyltransferase_2"/>
</dbReference>
<reference evidence="11 12" key="1">
    <citation type="submission" date="2020-10" db="EMBL/GenBank/DDBJ databases">
        <title>The genome sequence of Chitinilyticum litopenaei 4Y14.</title>
        <authorList>
            <person name="Liu Y."/>
        </authorList>
    </citation>
    <scope>NUCLEOTIDE SEQUENCE [LARGE SCALE GENOMIC DNA]</scope>
    <source>
        <strain evidence="11 12">4Y14</strain>
    </source>
</reference>
<feature type="transmembrane region" description="Helical" evidence="9">
    <location>
        <begin position="265"/>
        <end position="290"/>
    </location>
</feature>
<evidence type="ECO:0000256" key="7">
    <source>
        <dbReference type="ARBA" id="ARBA00023136"/>
    </source>
</evidence>
<protein>
    <submittedName>
        <fullName evidence="11">Glycosyltransferase family 2 protein</fullName>
    </submittedName>
</protein>